<accession>A0A7X3JYL3</accession>
<protein>
    <submittedName>
        <fullName evidence="2">Uncharacterized protein</fullName>
    </submittedName>
</protein>
<gene>
    <name evidence="2" type="ORF">EDM21_05935</name>
</gene>
<comment type="caution">
    <text evidence="2">The sequence shown here is derived from an EMBL/GenBank/DDBJ whole genome shotgun (WGS) entry which is preliminary data.</text>
</comment>
<evidence type="ECO:0000313" key="3">
    <source>
        <dbReference type="Proteomes" id="UP000490800"/>
    </source>
</evidence>
<reference evidence="2 3" key="1">
    <citation type="journal article" date="2019" name="Microorganisms">
        <title>Paenibacillus lutrae sp. nov., A Chitinolytic Species Isolated from A River Otter in Castril Natural Park, Granada, Spain.</title>
        <authorList>
            <person name="Rodriguez M."/>
            <person name="Reina J.C."/>
            <person name="Bejar V."/>
            <person name="Llamas I."/>
        </authorList>
    </citation>
    <scope>NUCLEOTIDE SEQUENCE [LARGE SCALE GENOMIC DNA]</scope>
    <source>
        <strain evidence="2 3">N10</strain>
    </source>
</reference>
<dbReference type="AlphaFoldDB" id="A0A7X3JYL3"/>
<dbReference type="Proteomes" id="UP000490800">
    <property type="component" value="Unassembled WGS sequence"/>
</dbReference>
<organism evidence="2 3">
    <name type="scientific">Paenibacillus lutrae</name>
    <dbReference type="NCBI Taxonomy" id="2078573"/>
    <lineage>
        <taxon>Bacteria</taxon>
        <taxon>Bacillati</taxon>
        <taxon>Bacillota</taxon>
        <taxon>Bacilli</taxon>
        <taxon>Bacillales</taxon>
        <taxon>Paenibacillaceae</taxon>
        <taxon>Paenibacillus</taxon>
    </lineage>
</organism>
<evidence type="ECO:0000256" key="1">
    <source>
        <dbReference type="SAM" id="Phobius"/>
    </source>
</evidence>
<keyword evidence="3" id="KW-1185">Reference proteome</keyword>
<proteinExistence type="predicted"/>
<evidence type="ECO:0000313" key="2">
    <source>
        <dbReference type="EMBL" id="MVO99064.1"/>
    </source>
</evidence>
<keyword evidence="1" id="KW-0472">Membrane</keyword>
<dbReference type="EMBL" id="RHLK01000002">
    <property type="protein sequence ID" value="MVO99064.1"/>
    <property type="molecule type" value="Genomic_DNA"/>
</dbReference>
<dbReference type="RefSeq" id="WP_157333726.1">
    <property type="nucleotide sequence ID" value="NZ_RHLK01000002.1"/>
</dbReference>
<sequence>MDKFLVTLGGVLGGYAMVKTPVDGTVLTSLEPVLDLVGSLSMIVFAGVFIVRGVRSLFGK</sequence>
<feature type="transmembrane region" description="Helical" evidence="1">
    <location>
        <begin position="32"/>
        <end position="51"/>
    </location>
</feature>
<keyword evidence="1" id="KW-1133">Transmembrane helix</keyword>
<dbReference type="OrthoDB" id="2439445at2"/>
<name>A0A7X3JYL3_9BACL</name>
<keyword evidence="1" id="KW-0812">Transmembrane</keyword>